<name>A0AAW1LV19_POPJA</name>
<dbReference type="AlphaFoldDB" id="A0AAW1LV19"/>
<sequence length="197" mass="22262">MAVEEPALVKYEEYVVEHEISATQAKNVALAIDPTQSEKFYNYSLAAAVDKQTSIHGPLSQVRVASNTTPPMHPADTDIGQTQRESAERDVLQKVEAIEIDENYELDKIDSRYGSFSSDINVDHKSQEFFFKIGSNQNVEHNLPTVEEERICSDLTLECVNQRHTHMDDFCEELIINANCGSLSDDDLFNFTSEEKL</sequence>
<evidence type="ECO:0000313" key="1">
    <source>
        <dbReference type="EMBL" id="KAK9737901.1"/>
    </source>
</evidence>
<dbReference type="EMBL" id="JASPKY010000094">
    <property type="protein sequence ID" value="KAK9737901.1"/>
    <property type="molecule type" value="Genomic_DNA"/>
</dbReference>
<comment type="caution">
    <text evidence="1">The sequence shown here is derived from an EMBL/GenBank/DDBJ whole genome shotgun (WGS) entry which is preliminary data.</text>
</comment>
<reference evidence="1 2" key="1">
    <citation type="journal article" date="2024" name="BMC Genomics">
        <title>De novo assembly and annotation of Popillia japonica's genome with initial clues to its potential as an invasive pest.</title>
        <authorList>
            <person name="Cucini C."/>
            <person name="Boschi S."/>
            <person name="Funari R."/>
            <person name="Cardaioli E."/>
            <person name="Iannotti N."/>
            <person name="Marturano G."/>
            <person name="Paoli F."/>
            <person name="Bruttini M."/>
            <person name="Carapelli A."/>
            <person name="Frati F."/>
            <person name="Nardi F."/>
        </authorList>
    </citation>
    <scope>NUCLEOTIDE SEQUENCE [LARGE SCALE GENOMIC DNA]</scope>
    <source>
        <strain evidence="1">DMR45628</strain>
    </source>
</reference>
<organism evidence="1 2">
    <name type="scientific">Popillia japonica</name>
    <name type="common">Japanese beetle</name>
    <dbReference type="NCBI Taxonomy" id="7064"/>
    <lineage>
        <taxon>Eukaryota</taxon>
        <taxon>Metazoa</taxon>
        <taxon>Ecdysozoa</taxon>
        <taxon>Arthropoda</taxon>
        <taxon>Hexapoda</taxon>
        <taxon>Insecta</taxon>
        <taxon>Pterygota</taxon>
        <taxon>Neoptera</taxon>
        <taxon>Endopterygota</taxon>
        <taxon>Coleoptera</taxon>
        <taxon>Polyphaga</taxon>
        <taxon>Scarabaeiformia</taxon>
        <taxon>Scarabaeidae</taxon>
        <taxon>Rutelinae</taxon>
        <taxon>Popillia</taxon>
    </lineage>
</organism>
<proteinExistence type="predicted"/>
<dbReference type="Proteomes" id="UP001458880">
    <property type="component" value="Unassembled WGS sequence"/>
</dbReference>
<accession>A0AAW1LV19</accession>
<protein>
    <submittedName>
        <fullName evidence="1">Uncharacterized protein</fullName>
    </submittedName>
</protein>
<evidence type="ECO:0000313" key="2">
    <source>
        <dbReference type="Proteomes" id="UP001458880"/>
    </source>
</evidence>
<keyword evidence="2" id="KW-1185">Reference proteome</keyword>
<gene>
    <name evidence="1" type="ORF">QE152_g10326</name>
</gene>